<sequence>MTTAPVKSLIDEQLEDISAHNLREAYSLAERRGFFGPPVEQFAEPGYGGRVLQVLRYRVQQQDQQGN</sequence>
<dbReference type="RefSeq" id="WP_032880664.1">
    <property type="nucleotide sequence ID" value="NZ_LR027557.1"/>
</dbReference>
<proteinExistence type="predicted"/>
<evidence type="ECO:0000313" key="1">
    <source>
        <dbReference type="EMBL" id="TYK55984.1"/>
    </source>
</evidence>
<comment type="caution">
    <text evidence="1">The sequence shown here is derived from an EMBL/GenBank/DDBJ whole genome shotgun (WGS) entry which is preliminary data.</text>
</comment>
<gene>
    <name evidence="1" type="ORF">FXO26_19720</name>
</gene>
<dbReference type="Proteomes" id="UP000324029">
    <property type="component" value="Unassembled WGS sequence"/>
</dbReference>
<evidence type="ECO:0000313" key="2">
    <source>
        <dbReference type="Proteomes" id="UP000324029"/>
    </source>
</evidence>
<organism evidence="1 2">
    <name type="scientific">Pseudomonas synxantha</name>
    <dbReference type="NCBI Taxonomy" id="47883"/>
    <lineage>
        <taxon>Bacteria</taxon>
        <taxon>Pseudomonadati</taxon>
        <taxon>Pseudomonadota</taxon>
        <taxon>Gammaproteobacteria</taxon>
        <taxon>Pseudomonadales</taxon>
        <taxon>Pseudomonadaceae</taxon>
        <taxon>Pseudomonas</taxon>
    </lineage>
</organism>
<reference evidence="1 2" key="2">
    <citation type="submission" date="2019-08" db="EMBL/GenBank/DDBJ databases">
        <authorList>
            <person name="Brilhante M."/>
            <person name="Perreten V."/>
        </authorList>
    </citation>
    <scope>NUCLEOTIDE SEQUENCE [LARGE SCALE GENOMIC DNA]</scope>
    <source>
        <strain evidence="1 2">MCP106</strain>
    </source>
</reference>
<accession>A0A5D3G6P4</accession>
<dbReference type="AlphaFoldDB" id="A0A5D3G6P4"/>
<reference evidence="1 2" key="1">
    <citation type="submission" date="2019-08" db="EMBL/GenBank/DDBJ databases">
        <title>Subclass B2 metallo-beta lactamase from Pseudomonas synxantha.</title>
        <authorList>
            <person name="Poirel L."/>
            <person name="Palmieri M."/>
            <person name="Masseron A."/>
            <person name="Perreten V."/>
            <person name="Nordman P."/>
        </authorList>
    </citation>
    <scope>NUCLEOTIDE SEQUENCE [LARGE SCALE GENOMIC DNA]</scope>
    <source>
        <strain evidence="1 2">MCP106</strain>
    </source>
</reference>
<name>A0A5D3G6P4_9PSED</name>
<protein>
    <submittedName>
        <fullName evidence="1">Uncharacterized protein</fullName>
    </submittedName>
</protein>
<dbReference type="EMBL" id="VSRO01000010">
    <property type="protein sequence ID" value="TYK55984.1"/>
    <property type="molecule type" value="Genomic_DNA"/>
</dbReference>